<name>A0A8B7NDL0_HYAAZ</name>
<feature type="region of interest" description="Disordered" evidence="3">
    <location>
        <begin position="24"/>
        <end position="56"/>
    </location>
</feature>
<evidence type="ECO:0000259" key="5">
    <source>
        <dbReference type="PROSITE" id="PS01180"/>
    </source>
</evidence>
<dbReference type="Pfam" id="PF26080">
    <property type="entry name" value="CUB_animal"/>
    <property type="match status" value="1"/>
</dbReference>
<protein>
    <submittedName>
        <fullName evidence="7">Uncharacterized protein LOC108668843</fullName>
    </submittedName>
</protein>
<dbReference type="KEGG" id="hazt:108668843"/>
<feature type="chain" id="PRO_5036942647" evidence="4">
    <location>
        <begin position="22"/>
        <end position="367"/>
    </location>
</feature>
<evidence type="ECO:0000256" key="1">
    <source>
        <dbReference type="ARBA" id="ARBA00023157"/>
    </source>
</evidence>
<dbReference type="RefSeq" id="XP_018011586.2">
    <property type="nucleotide sequence ID" value="XM_018156097.2"/>
</dbReference>
<keyword evidence="4" id="KW-0732">Signal</keyword>
<feature type="compositionally biased region" description="Low complexity" evidence="3">
    <location>
        <begin position="47"/>
        <end position="56"/>
    </location>
</feature>
<dbReference type="PANTHER" id="PTHR33236">
    <property type="entry name" value="INTRAFLAGELLAR TRANSPORT PROTEIN 122 FAMILY PROTEIN-RELATED"/>
    <property type="match status" value="1"/>
</dbReference>
<feature type="domain" description="CUB" evidence="5">
    <location>
        <begin position="142"/>
        <end position="261"/>
    </location>
</feature>
<evidence type="ECO:0000256" key="2">
    <source>
        <dbReference type="PROSITE-ProRule" id="PRU00059"/>
    </source>
</evidence>
<dbReference type="SUPFAM" id="SSF49854">
    <property type="entry name" value="Spermadhesin, CUB domain"/>
    <property type="match status" value="1"/>
</dbReference>
<sequence>MRHAHVFTAVTCLLMTRTVSGVPQGHGILTDVPDTESVRDSTKYFPSSADHSSSSADNFPLSTDHFSSSTDSALAVSNSSKSRDGKLFPVVKIVTFDNGPCNATNGQMGTCYSEQECVKMGGVNGGSCANSYGTCCVMRATCNSVIVSNNTYWSNPGYPSSYSSHGGCMSTINPPPGTCQILLTFIVFDIVGPVGGDCNNDSFIFVGGNPGLQIPILCGHNGGQHYYVDVDASKPPYQLIMSMSGISYPRLWNIKITFFTLNSPSKAPARCLQYFTTQTGLVSSFNHVGASAQMINDHNYAICFGCIPSYCAVSVNFAPLDLGHVGAACGHDYVASGAEKYCGQYTSSSMVGDVMVLWPVHVPHRLW</sequence>
<evidence type="ECO:0000256" key="4">
    <source>
        <dbReference type="SAM" id="SignalP"/>
    </source>
</evidence>
<reference evidence="7" key="1">
    <citation type="submission" date="2025-08" db="UniProtKB">
        <authorList>
            <consortium name="RefSeq"/>
        </authorList>
    </citation>
    <scope>IDENTIFICATION</scope>
    <source>
        <tissue evidence="7">Whole organism</tissue>
    </source>
</reference>
<dbReference type="OrthoDB" id="6361562at2759"/>
<evidence type="ECO:0000256" key="3">
    <source>
        <dbReference type="SAM" id="MobiDB-lite"/>
    </source>
</evidence>
<dbReference type="GeneID" id="108668843"/>
<dbReference type="PROSITE" id="PS01180">
    <property type="entry name" value="CUB"/>
    <property type="match status" value="1"/>
</dbReference>
<gene>
    <name evidence="7" type="primary">LOC108668843</name>
</gene>
<dbReference type="OMA" id="NWVEFAN"/>
<accession>A0A8B7NDL0</accession>
<dbReference type="InterPro" id="IPR000859">
    <property type="entry name" value="CUB_dom"/>
</dbReference>
<keyword evidence="1" id="KW-1015">Disulfide bond</keyword>
<dbReference type="InterPro" id="IPR058698">
    <property type="entry name" value="CUB_metazoa"/>
</dbReference>
<dbReference type="InterPro" id="IPR035914">
    <property type="entry name" value="Sperma_CUB_dom_sf"/>
</dbReference>
<comment type="caution">
    <text evidence="2">Lacks conserved residue(s) required for the propagation of feature annotation.</text>
</comment>
<dbReference type="Proteomes" id="UP000694843">
    <property type="component" value="Unplaced"/>
</dbReference>
<evidence type="ECO:0000313" key="7">
    <source>
        <dbReference type="RefSeq" id="XP_018011586.2"/>
    </source>
</evidence>
<dbReference type="PANTHER" id="PTHR33236:SF11">
    <property type="entry name" value="CUB DOMAIN-CONTAINING PROTEIN"/>
    <property type="match status" value="1"/>
</dbReference>
<organism evidence="6 7">
    <name type="scientific">Hyalella azteca</name>
    <name type="common">Amphipod</name>
    <dbReference type="NCBI Taxonomy" id="294128"/>
    <lineage>
        <taxon>Eukaryota</taxon>
        <taxon>Metazoa</taxon>
        <taxon>Ecdysozoa</taxon>
        <taxon>Arthropoda</taxon>
        <taxon>Crustacea</taxon>
        <taxon>Multicrustacea</taxon>
        <taxon>Malacostraca</taxon>
        <taxon>Eumalacostraca</taxon>
        <taxon>Peracarida</taxon>
        <taxon>Amphipoda</taxon>
        <taxon>Senticaudata</taxon>
        <taxon>Talitrida</taxon>
        <taxon>Talitroidea</taxon>
        <taxon>Hyalellidae</taxon>
        <taxon>Hyalella</taxon>
    </lineage>
</organism>
<dbReference type="AlphaFoldDB" id="A0A8B7NDL0"/>
<evidence type="ECO:0000313" key="6">
    <source>
        <dbReference type="Proteomes" id="UP000694843"/>
    </source>
</evidence>
<proteinExistence type="predicted"/>
<dbReference type="Gene3D" id="2.60.120.290">
    <property type="entry name" value="Spermadhesin, CUB domain"/>
    <property type="match status" value="1"/>
</dbReference>
<keyword evidence="6" id="KW-1185">Reference proteome</keyword>
<feature type="signal peptide" evidence="4">
    <location>
        <begin position="1"/>
        <end position="21"/>
    </location>
</feature>